<proteinExistence type="predicted"/>
<accession>A0AA45WTY0</accession>
<protein>
    <submittedName>
        <fullName evidence="2">Uncharacterized protein</fullName>
    </submittedName>
</protein>
<keyword evidence="1" id="KW-0175">Coiled coil</keyword>
<evidence type="ECO:0000313" key="3">
    <source>
        <dbReference type="Proteomes" id="UP001158066"/>
    </source>
</evidence>
<dbReference type="EMBL" id="FXUF01000002">
    <property type="protein sequence ID" value="SMP45155.1"/>
    <property type="molecule type" value="Genomic_DNA"/>
</dbReference>
<gene>
    <name evidence="2" type="ORF">SAMN06296020_102273</name>
</gene>
<dbReference type="Proteomes" id="UP001158066">
    <property type="component" value="Unassembled WGS sequence"/>
</dbReference>
<feature type="coiled-coil region" evidence="1">
    <location>
        <begin position="39"/>
        <end position="178"/>
    </location>
</feature>
<sequence>MFFKKCPKIHFDPEVVKAAQLPLLSRDAQWKKMTDGIRNRKMTQLMQETEAVLQEQKQLQQKIRQLKTMKKQLTQEILEHSYTLNQNGNDSSNIQQMDIKRDTLRKTSEELESAYERLESLPDRLEAVNLQLLEETASAVCRQMLESDEQNQKLDQQIRELRDKLNQLREEKEQVTERLETWYSFLHHLVGPKEMEKLDSQIAFQPQPDRQKQVKK</sequence>
<reference evidence="2" key="1">
    <citation type="submission" date="2017-05" db="EMBL/GenBank/DDBJ databases">
        <authorList>
            <person name="Varghese N."/>
            <person name="Submissions S."/>
        </authorList>
    </citation>
    <scope>NUCLEOTIDE SEQUENCE</scope>
    <source>
        <strain evidence="2">Su22</strain>
    </source>
</reference>
<dbReference type="RefSeq" id="WP_283408178.1">
    <property type="nucleotide sequence ID" value="NZ_FXUF01000002.1"/>
</dbReference>
<comment type="caution">
    <text evidence="2">The sequence shown here is derived from an EMBL/GenBank/DDBJ whole genome shotgun (WGS) entry which is preliminary data.</text>
</comment>
<evidence type="ECO:0000313" key="2">
    <source>
        <dbReference type="EMBL" id="SMP45155.1"/>
    </source>
</evidence>
<name>A0AA45WTY0_9CLOT</name>
<evidence type="ECO:0000256" key="1">
    <source>
        <dbReference type="SAM" id="Coils"/>
    </source>
</evidence>
<organism evidence="2 3">
    <name type="scientific">Anoxynatronum buryatiense</name>
    <dbReference type="NCBI Taxonomy" id="489973"/>
    <lineage>
        <taxon>Bacteria</taxon>
        <taxon>Bacillati</taxon>
        <taxon>Bacillota</taxon>
        <taxon>Clostridia</taxon>
        <taxon>Eubacteriales</taxon>
        <taxon>Clostridiaceae</taxon>
        <taxon>Anoxynatronum</taxon>
    </lineage>
</organism>
<dbReference type="AlphaFoldDB" id="A0AA45WTY0"/>
<keyword evidence="3" id="KW-1185">Reference proteome</keyword>